<feature type="domain" description="CBS" evidence="6">
    <location>
        <begin position="92"/>
        <end position="154"/>
    </location>
</feature>
<keyword evidence="3 4" id="KW-0129">CBS domain</keyword>
<feature type="domain" description="CBS" evidence="6">
    <location>
        <begin position="158"/>
        <end position="215"/>
    </location>
</feature>
<dbReference type="AlphaFoldDB" id="A0A846M5V4"/>
<dbReference type="Gene3D" id="3.10.580.10">
    <property type="entry name" value="CBS-domain"/>
    <property type="match status" value="1"/>
</dbReference>
<evidence type="ECO:0000256" key="2">
    <source>
        <dbReference type="ARBA" id="ARBA00022737"/>
    </source>
</evidence>
<dbReference type="PROSITE" id="PS51371">
    <property type="entry name" value="CBS"/>
    <property type="match status" value="2"/>
</dbReference>
<evidence type="ECO:0000313" key="7">
    <source>
        <dbReference type="EMBL" id="NIJ16893.1"/>
    </source>
</evidence>
<feature type="region of interest" description="Disordered" evidence="5">
    <location>
        <begin position="1"/>
        <end position="24"/>
    </location>
</feature>
<dbReference type="SUPFAM" id="SSF56176">
    <property type="entry name" value="FAD-binding/transporter-associated domain-like"/>
    <property type="match status" value="1"/>
</dbReference>
<dbReference type="Pfam" id="PF03471">
    <property type="entry name" value="CorC_HlyC"/>
    <property type="match status" value="1"/>
</dbReference>
<dbReference type="InterPro" id="IPR000644">
    <property type="entry name" value="CBS_dom"/>
</dbReference>
<comment type="caution">
    <text evidence="7">The sequence shown here is derived from an EMBL/GenBank/DDBJ whole genome shotgun (WGS) entry which is preliminary data.</text>
</comment>
<evidence type="ECO:0000256" key="4">
    <source>
        <dbReference type="PROSITE-ProRule" id="PRU00703"/>
    </source>
</evidence>
<dbReference type="SUPFAM" id="SSF54631">
    <property type="entry name" value="CBS-domain pair"/>
    <property type="match status" value="1"/>
</dbReference>
<dbReference type="Proteomes" id="UP000576821">
    <property type="component" value="Unassembled WGS sequence"/>
</dbReference>
<evidence type="ECO:0000256" key="1">
    <source>
        <dbReference type="ARBA" id="ARBA00006446"/>
    </source>
</evidence>
<accession>A0A846M5V4</accession>
<keyword evidence="8" id="KW-1185">Reference proteome</keyword>
<dbReference type="EMBL" id="JAASQR010000002">
    <property type="protein sequence ID" value="NIJ16893.1"/>
    <property type="molecule type" value="Genomic_DNA"/>
</dbReference>
<protein>
    <submittedName>
        <fullName evidence="7">CBS domain containing-hemolysin-like protein</fullName>
    </submittedName>
</protein>
<reference evidence="7 8" key="1">
    <citation type="submission" date="2020-03" db="EMBL/GenBank/DDBJ databases">
        <title>Genomic Encyclopedia of Type Strains, Phase IV (KMG-IV): sequencing the most valuable type-strain genomes for metagenomic binning, comparative biology and taxonomic classification.</title>
        <authorList>
            <person name="Goeker M."/>
        </authorList>
    </citation>
    <scope>NUCLEOTIDE SEQUENCE [LARGE SCALE GENOMIC DNA]</scope>
    <source>
        <strain evidence="7 8">DSM 21299</strain>
    </source>
</reference>
<dbReference type="InterPro" id="IPR044751">
    <property type="entry name" value="Ion_transp-like_CBS"/>
</dbReference>
<dbReference type="InterPro" id="IPR046342">
    <property type="entry name" value="CBS_dom_sf"/>
</dbReference>
<feature type="region of interest" description="Disordered" evidence="5">
    <location>
        <begin position="46"/>
        <end position="69"/>
    </location>
</feature>
<dbReference type="RefSeq" id="WP_167303476.1">
    <property type="nucleotide sequence ID" value="NZ_JAASQR010000002.1"/>
</dbReference>
<dbReference type="GO" id="GO:0005886">
    <property type="term" value="C:plasma membrane"/>
    <property type="evidence" value="ECO:0007669"/>
    <property type="project" value="TreeGrafter"/>
</dbReference>
<feature type="compositionally biased region" description="Acidic residues" evidence="5">
    <location>
        <begin position="47"/>
        <end position="58"/>
    </location>
</feature>
<dbReference type="Pfam" id="PF00571">
    <property type="entry name" value="CBS"/>
    <property type="match status" value="2"/>
</dbReference>
<evidence type="ECO:0000259" key="6">
    <source>
        <dbReference type="PROSITE" id="PS51371"/>
    </source>
</evidence>
<organism evidence="7 8">
    <name type="scientific">Sphingobium vermicomposti</name>
    <dbReference type="NCBI Taxonomy" id="529005"/>
    <lineage>
        <taxon>Bacteria</taxon>
        <taxon>Pseudomonadati</taxon>
        <taxon>Pseudomonadota</taxon>
        <taxon>Alphaproteobacteria</taxon>
        <taxon>Sphingomonadales</taxon>
        <taxon>Sphingomonadaceae</taxon>
        <taxon>Sphingobium</taxon>
    </lineage>
</organism>
<name>A0A846M5V4_9SPHN</name>
<evidence type="ECO:0000313" key="8">
    <source>
        <dbReference type="Proteomes" id="UP000576821"/>
    </source>
</evidence>
<keyword evidence="2" id="KW-0677">Repeat</keyword>
<dbReference type="PANTHER" id="PTHR22777:SF27">
    <property type="entry name" value="MAGNESIUM AND COBALT EFFLUX PROTEIN CORC"/>
    <property type="match status" value="1"/>
</dbReference>
<proteinExistence type="inferred from homology"/>
<dbReference type="InterPro" id="IPR036318">
    <property type="entry name" value="FAD-bd_PCMH-like_sf"/>
</dbReference>
<dbReference type="InterPro" id="IPR016169">
    <property type="entry name" value="FAD-bd_PCMH_sub2"/>
</dbReference>
<evidence type="ECO:0000256" key="5">
    <source>
        <dbReference type="SAM" id="MobiDB-lite"/>
    </source>
</evidence>
<sequence length="315" mass="34439">MAEGSPKDGNGSKESDSSSQEGGLWSGLKSLLFGEDGNHSLRRELEEALDEYDEDGEDEKSSPPAKGDLSAIERQMVRNLLHFSEHTVDDVAVPRADIVAIEEKASFADLAALFAEAGHSRIPVYRDTLDTIVGMIHIRDAFAILAGKTPVPDSITPLIRQPLYVPESMGALDLLAEMRAKRTHLAIVLDEYSGTEGLLTFEDLVEEIVGDVEDEHDDAPEALLVPLEDGLWDADARAELEDVAKEIDSRLADIEEDVDTLGGLAFVIAGRVPEAGEILEHEQSGWRLEVISSDGRRVTRLRLHPPKEADNGEDE</sequence>
<dbReference type="Gene3D" id="3.30.465.10">
    <property type="match status" value="1"/>
</dbReference>
<evidence type="ECO:0000256" key="3">
    <source>
        <dbReference type="ARBA" id="ARBA00023122"/>
    </source>
</evidence>
<dbReference type="GO" id="GO:0050660">
    <property type="term" value="F:flavin adenine dinucleotide binding"/>
    <property type="evidence" value="ECO:0007669"/>
    <property type="project" value="InterPro"/>
</dbReference>
<dbReference type="CDD" id="cd04590">
    <property type="entry name" value="CBS_pair_CorC_HlyC_assoc"/>
    <property type="match status" value="1"/>
</dbReference>
<dbReference type="InterPro" id="IPR005170">
    <property type="entry name" value="Transptr-assoc_dom"/>
</dbReference>
<gene>
    <name evidence="7" type="ORF">FHS54_001859</name>
</gene>
<dbReference type="PANTHER" id="PTHR22777">
    <property type="entry name" value="HEMOLYSIN-RELATED"/>
    <property type="match status" value="1"/>
</dbReference>
<comment type="similarity">
    <text evidence="1">Belongs to the UPF0053 family. Hemolysin C subfamily.</text>
</comment>
<dbReference type="FunFam" id="3.10.580.10:FF:000002">
    <property type="entry name" value="Magnesium/cobalt efflux protein CorC"/>
    <property type="match status" value="1"/>
</dbReference>
<dbReference type="SMART" id="SM01091">
    <property type="entry name" value="CorC_HlyC"/>
    <property type="match status" value="1"/>
</dbReference>